<evidence type="ECO:0000313" key="1">
    <source>
        <dbReference type="EMBL" id="THU42042.1"/>
    </source>
</evidence>
<dbReference type="SUPFAM" id="SSF56935">
    <property type="entry name" value="Porins"/>
    <property type="match status" value="1"/>
</dbReference>
<proteinExistence type="predicted"/>
<comment type="caution">
    <text evidence="1">The sequence shown here is derived from an EMBL/GenBank/DDBJ whole genome shotgun (WGS) entry which is preliminary data.</text>
</comment>
<organism evidence="1 2">
    <name type="scientific">Niastella caeni</name>
    <dbReference type="NCBI Taxonomy" id="2569763"/>
    <lineage>
        <taxon>Bacteria</taxon>
        <taxon>Pseudomonadati</taxon>
        <taxon>Bacteroidota</taxon>
        <taxon>Chitinophagia</taxon>
        <taxon>Chitinophagales</taxon>
        <taxon>Chitinophagaceae</taxon>
        <taxon>Niastella</taxon>
    </lineage>
</organism>
<dbReference type="OrthoDB" id="925187at2"/>
<dbReference type="Gene3D" id="2.40.160.10">
    <property type="entry name" value="Porin"/>
    <property type="match status" value="1"/>
</dbReference>
<dbReference type="Proteomes" id="UP000306918">
    <property type="component" value="Unassembled WGS sequence"/>
</dbReference>
<name>A0A4S8I549_9BACT</name>
<evidence type="ECO:0000313" key="2">
    <source>
        <dbReference type="Proteomes" id="UP000306918"/>
    </source>
</evidence>
<dbReference type="EMBL" id="STFF01000001">
    <property type="protein sequence ID" value="THU42042.1"/>
    <property type="molecule type" value="Genomic_DNA"/>
</dbReference>
<protein>
    <submittedName>
        <fullName evidence="1">Porin</fullName>
    </submittedName>
</protein>
<accession>A0A4S8I549</accession>
<dbReference type="InterPro" id="IPR023614">
    <property type="entry name" value="Porin_dom_sf"/>
</dbReference>
<gene>
    <name evidence="1" type="ORF">FAM09_04740</name>
</gene>
<dbReference type="AlphaFoldDB" id="A0A4S8I549"/>
<reference evidence="1 2" key="1">
    <citation type="submission" date="2019-04" db="EMBL/GenBank/DDBJ databases">
        <title>Niastella caeni sp. nov., isolated from activated sludge.</title>
        <authorList>
            <person name="Sheng M."/>
        </authorList>
    </citation>
    <scope>NUCLEOTIDE SEQUENCE [LARGE SCALE GENOMIC DNA]</scope>
    <source>
        <strain evidence="1 2">HX-2-15</strain>
    </source>
</reference>
<keyword evidence="2" id="KW-1185">Reference proteome</keyword>
<sequence length="406" mass="47193">MMDTTTSVGKGILQMYKKFDRIYFTGYLQPQFQVAQEKGTRSWNGGDFATHANSRFMLRRGRVRLDYVRMNNNDQISIYFVFQFDGTERGVVIRDFWGRIFENKWKVFQFTTGMFARPFGYEVNMSSADRESPERGRMSQILMRNERDLGAMVSFEPRFSDHPLRHLKVDIGLFNGQGLTANAEYDSYKDLIARTSLKPYPLNKKLFISGGLSYFNGGLFQNTKYTYAINQDLNGKLFMVDSTAENVGRKAPRKYYGADMQLKWKHSYGNTELRAEYWRGRQTSSAGTSETPTALLQEPYYVRKFDGAFIYLLQNIASSRHQLGIKYDWYDPNTQVKGEEIGKDGNNINATNIKYSTLNVGYNFVVNENVRLMLWYEFVKNEKTSLAGYTSDLKDNVFTTRLQFRF</sequence>